<keyword evidence="6" id="KW-1185">Reference proteome</keyword>
<dbReference type="HAMAP" id="MF_00695">
    <property type="entry name" value="HflD_protein"/>
    <property type="match status" value="1"/>
</dbReference>
<dbReference type="InterPro" id="IPR035932">
    <property type="entry name" value="HflD-like_sf"/>
</dbReference>
<dbReference type="NCBIfam" id="NF001246">
    <property type="entry name" value="PRK00218.1-2"/>
    <property type="match status" value="1"/>
</dbReference>
<evidence type="ECO:0000313" key="6">
    <source>
        <dbReference type="Proteomes" id="UP001501337"/>
    </source>
</evidence>
<dbReference type="Gene3D" id="1.10.3890.10">
    <property type="entry name" value="HflD-like"/>
    <property type="match status" value="1"/>
</dbReference>
<dbReference type="PANTHER" id="PTHR38100:SF1">
    <property type="entry name" value="HIGH FREQUENCY LYSOGENIZATION PROTEIN HFLD"/>
    <property type="match status" value="1"/>
</dbReference>
<dbReference type="EMBL" id="BAABBO010000001">
    <property type="protein sequence ID" value="GAA3950346.1"/>
    <property type="molecule type" value="Genomic_DNA"/>
</dbReference>
<keyword evidence="1 4" id="KW-1003">Cell membrane</keyword>
<sequence length="218" mass="24451">MSQYSLEDQVIALSAVFMSAKLVNDLAKQGQLDQDAMNCLMASLLKTDADSVPAVYAGDGSGPGIRSLMPGLEELKGALGRRQEKRRIDVMRYALTLLFLENRLRKRNDLMSLMGKRIEQIKMQSQHFPLNHSTIIGAFASLYTDTVSTFPQRIQVTGDPKYLRVDENADKIRAILLTGIRAAILWRQTGGRRWRLLFSKSAHLNAIEAVQSRLMDQA</sequence>
<evidence type="ECO:0000256" key="2">
    <source>
        <dbReference type="ARBA" id="ARBA00022490"/>
    </source>
</evidence>
<comment type="similarity">
    <text evidence="4">Belongs to the HflD family.</text>
</comment>
<proteinExistence type="inferred from homology"/>
<evidence type="ECO:0000256" key="1">
    <source>
        <dbReference type="ARBA" id="ARBA00022475"/>
    </source>
</evidence>
<dbReference type="PANTHER" id="PTHR38100">
    <property type="entry name" value="HIGH FREQUENCY LYSOGENIZATION PROTEIN HFLD"/>
    <property type="match status" value="1"/>
</dbReference>
<dbReference type="Pfam" id="PF04356">
    <property type="entry name" value="DUF489"/>
    <property type="match status" value="1"/>
</dbReference>
<organism evidence="5 6">
    <name type="scientific">Allohahella marinimesophila</name>
    <dbReference type="NCBI Taxonomy" id="1054972"/>
    <lineage>
        <taxon>Bacteria</taxon>
        <taxon>Pseudomonadati</taxon>
        <taxon>Pseudomonadota</taxon>
        <taxon>Gammaproteobacteria</taxon>
        <taxon>Oceanospirillales</taxon>
        <taxon>Hahellaceae</taxon>
        <taxon>Allohahella</taxon>
    </lineage>
</organism>
<keyword evidence="3 4" id="KW-0472">Membrane</keyword>
<comment type="caution">
    <text evidence="5">The sequence shown here is derived from an EMBL/GenBank/DDBJ whole genome shotgun (WGS) entry which is preliminary data.</text>
</comment>
<evidence type="ECO:0000313" key="5">
    <source>
        <dbReference type="EMBL" id="GAA3950346.1"/>
    </source>
</evidence>
<dbReference type="RefSeq" id="WP_344803270.1">
    <property type="nucleotide sequence ID" value="NZ_BAABBO010000001.1"/>
</dbReference>
<accession>A0ABP7NMG0</accession>
<protein>
    <recommendedName>
        <fullName evidence="4">High frequency lysogenization protein HflD homolog</fullName>
    </recommendedName>
</protein>
<evidence type="ECO:0000256" key="4">
    <source>
        <dbReference type="HAMAP-Rule" id="MF_00695"/>
    </source>
</evidence>
<keyword evidence="2 4" id="KW-0963">Cytoplasm</keyword>
<dbReference type="Proteomes" id="UP001501337">
    <property type="component" value="Unassembled WGS sequence"/>
</dbReference>
<gene>
    <name evidence="4 5" type="primary">hflD</name>
    <name evidence="5" type="ORF">GCM10022278_06810</name>
</gene>
<evidence type="ECO:0000256" key="3">
    <source>
        <dbReference type="ARBA" id="ARBA00023136"/>
    </source>
</evidence>
<comment type="subcellular location">
    <subcellularLocation>
        <location evidence="4">Cytoplasm</location>
    </subcellularLocation>
    <subcellularLocation>
        <location evidence="4">Cell membrane</location>
        <topology evidence="4">Peripheral membrane protein</topology>
        <orientation evidence="4">Cytoplasmic side</orientation>
    </subcellularLocation>
</comment>
<name>A0ABP7NMG0_9GAMM</name>
<dbReference type="SUPFAM" id="SSF101322">
    <property type="entry name" value="YcfC-like"/>
    <property type="match status" value="1"/>
</dbReference>
<reference evidence="6" key="1">
    <citation type="journal article" date="2019" name="Int. J. Syst. Evol. Microbiol.">
        <title>The Global Catalogue of Microorganisms (GCM) 10K type strain sequencing project: providing services to taxonomists for standard genome sequencing and annotation.</title>
        <authorList>
            <consortium name="The Broad Institute Genomics Platform"/>
            <consortium name="The Broad Institute Genome Sequencing Center for Infectious Disease"/>
            <person name="Wu L."/>
            <person name="Ma J."/>
        </authorList>
    </citation>
    <scope>NUCLEOTIDE SEQUENCE [LARGE SCALE GENOMIC DNA]</scope>
    <source>
        <strain evidence="6">JCM 17555</strain>
    </source>
</reference>
<dbReference type="InterPro" id="IPR007451">
    <property type="entry name" value="HflD"/>
</dbReference>